<reference evidence="9" key="1">
    <citation type="submission" date="2022-08" db="EMBL/GenBank/DDBJ databases">
        <title>Novel sulfate-reducing endosymbionts in the free-living metamonad Anaeramoeba.</title>
        <authorList>
            <person name="Jerlstrom-Hultqvist J."/>
            <person name="Cepicka I."/>
            <person name="Gallot-Lavallee L."/>
            <person name="Salas-Leiva D."/>
            <person name="Curtis B.A."/>
            <person name="Zahonova K."/>
            <person name="Pipaliya S."/>
            <person name="Dacks J."/>
            <person name="Roger A.J."/>
        </authorList>
    </citation>
    <scope>NUCLEOTIDE SEQUENCE</scope>
    <source>
        <strain evidence="9">Schooner1</strain>
    </source>
</reference>
<evidence type="ECO:0000313" key="9">
    <source>
        <dbReference type="EMBL" id="KAJ6237337.1"/>
    </source>
</evidence>
<keyword evidence="5 6" id="KW-0472">Membrane</keyword>
<organism evidence="8 10">
    <name type="scientific">Anaeramoeba flamelloides</name>
    <dbReference type="NCBI Taxonomy" id="1746091"/>
    <lineage>
        <taxon>Eukaryota</taxon>
        <taxon>Metamonada</taxon>
        <taxon>Anaeramoebidae</taxon>
        <taxon>Anaeramoeba</taxon>
    </lineage>
</organism>
<comment type="caution">
    <text evidence="8">The sequence shown here is derived from an EMBL/GenBank/DDBJ whole genome shotgun (WGS) entry which is preliminary data.</text>
</comment>
<evidence type="ECO:0000256" key="1">
    <source>
        <dbReference type="ARBA" id="ARBA00004127"/>
    </source>
</evidence>
<feature type="transmembrane region" description="Helical" evidence="6">
    <location>
        <begin position="36"/>
        <end position="59"/>
    </location>
</feature>
<keyword evidence="4 6" id="KW-1133">Transmembrane helix</keyword>
<keyword evidence="3 6" id="KW-0812">Transmembrane</keyword>
<evidence type="ECO:0000313" key="10">
    <source>
        <dbReference type="Proteomes" id="UP001146793"/>
    </source>
</evidence>
<evidence type="ECO:0000256" key="3">
    <source>
        <dbReference type="ARBA" id="ARBA00022692"/>
    </source>
</evidence>
<reference evidence="8" key="2">
    <citation type="submission" date="2022-08" db="EMBL/GenBank/DDBJ databases">
        <title>Novel sulphate-reducing endosymbionts in the free-living metamonad Anaeramoeba.</title>
        <authorList>
            <person name="Jerlstrom-Hultqvist J."/>
            <person name="Cepicka I."/>
            <person name="Gallot-Lavallee L."/>
            <person name="Salas-Leiva D."/>
            <person name="Curtis B.A."/>
            <person name="Zahonova K."/>
            <person name="Pipaliya S."/>
            <person name="Dacks J."/>
            <person name="Roger A.J."/>
        </authorList>
    </citation>
    <scope>NUCLEOTIDE SEQUENCE</scope>
    <source>
        <strain evidence="8">Busselton2</strain>
    </source>
</reference>
<evidence type="ECO:0000259" key="7">
    <source>
        <dbReference type="Pfam" id="PF06454"/>
    </source>
</evidence>
<dbReference type="EMBL" id="JANTQA010000016">
    <property type="protein sequence ID" value="KAJ3447503.1"/>
    <property type="molecule type" value="Genomic_DNA"/>
</dbReference>
<gene>
    <name evidence="8" type="ORF">M0812_07738</name>
    <name evidence="9" type="ORF">M0813_26894</name>
</gene>
<dbReference type="Proteomes" id="UP001150062">
    <property type="component" value="Unassembled WGS sequence"/>
</dbReference>
<evidence type="ECO:0000313" key="8">
    <source>
        <dbReference type="EMBL" id="KAJ3447503.1"/>
    </source>
</evidence>
<dbReference type="Proteomes" id="UP001146793">
    <property type="component" value="Unassembled WGS sequence"/>
</dbReference>
<keyword evidence="11" id="KW-1185">Reference proteome</keyword>
<feature type="transmembrane region" description="Helical" evidence="6">
    <location>
        <begin position="148"/>
        <end position="172"/>
    </location>
</feature>
<dbReference type="GO" id="GO:0012505">
    <property type="term" value="C:endomembrane system"/>
    <property type="evidence" value="ECO:0007669"/>
    <property type="project" value="UniProtKB-SubCell"/>
</dbReference>
<comment type="subcellular location">
    <subcellularLocation>
        <location evidence="1">Endomembrane system</location>
        <topology evidence="1">Multi-pass membrane protein</topology>
    </subcellularLocation>
</comment>
<evidence type="ECO:0000313" key="11">
    <source>
        <dbReference type="Proteomes" id="UP001150062"/>
    </source>
</evidence>
<dbReference type="InterPro" id="IPR040226">
    <property type="entry name" value="THH1/TOM1/TOM3"/>
</dbReference>
<proteinExistence type="inferred from homology"/>
<dbReference type="InterPro" id="IPR009457">
    <property type="entry name" value="THH1/TOM1/TOM3_dom"/>
</dbReference>
<dbReference type="PANTHER" id="PTHR31142">
    <property type="entry name" value="TOBAMOVIRUS MULTIPLICATION PROTEIN 1-LIKE ISOFORM X1"/>
    <property type="match status" value="1"/>
</dbReference>
<feature type="domain" description="THH1/TOM1/TOM3" evidence="7">
    <location>
        <begin position="11"/>
        <end position="171"/>
    </location>
</feature>
<dbReference type="Pfam" id="PF06454">
    <property type="entry name" value="THH1_TOM1-3_dom"/>
    <property type="match status" value="1"/>
</dbReference>
<evidence type="ECO:0000256" key="5">
    <source>
        <dbReference type="ARBA" id="ARBA00023136"/>
    </source>
</evidence>
<sequence>MHWELIFGIVLCCLIFVFAAIQFVKHIKSTYKGSRLTIQVKFHSIALLFLTFRIIWLIFKENGKYVTFEFTMNRFAILSFFASFTLLVFFWAEMAHGLLRSNTMIRLSTLRLPFYILNGLFLIYIIVCIIVVARSAPEDKEHDLFYDINVLVIAGISAIVSIGFFIYGILLIKRYRV</sequence>
<evidence type="ECO:0000256" key="6">
    <source>
        <dbReference type="SAM" id="Phobius"/>
    </source>
</evidence>
<protein>
    <submittedName>
        <fullName evidence="8">Tobamovirus multiplication protein 1-like isoform x1</fullName>
    </submittedName>
</protein>
<evidence type="ECO:0000256" key="4">
    <source>
        <dbReference type="ARBA" id="ARBA00022989"/>
    </source>
</evidence>
<feature type="transmembrane region" description="Helical" evidence="6">
    <location>
        <begin position="112"/>
        <end position="136"/>
    </location>
</feature>
<feature type="transmembrane region" description="Helical" evidence="6">
    <location>
        <begin position="6"/>
        <end position="24"/>
    </location>
</feature>
<dbReference type="EMBL" id="JAOAOG010000239">
    <property type="protein sequence ID" value="KAJ6237337.1"/>
    <property type="molecule type" value="Genomic_DNA"/>
</dbReference>
<feature type="transmembrane region" description="Helical" evidence="6">
    <location>
        <begin position="71"/>
        <end position="92"/>
    </location>
</feature>
<comment type="similarity">
    <text evidence="2">Belongs to the plant tobamovirus multiplication TOM1 protein family.</text>
</comment>
<accession>A0AAV7ZZS8</accession>
<evidence type="ECO:0000256" key="2">
    <source>
        <dbReference type="ARBA" id="ARBA00006779"/>
    </source>
</evidence>
<dbReference type="PANTHER" id="PTHR31142:SF3">
    <property type="entry name" value="THH1_TOM1_TOM3 DOMAIN-CONTAINING PROTEIN"/>
    <property type="match status" value="1"/>
</dbReference>
<name>A0AAV7ZZS8_9EUKA</name>
<dbReference type="AlphaFoldDB" id="A0AAV7ZZS8"/>